<dbReference type="EC" id="3.1.1.-" evidence="1"/>
<dbReference type="AlphaFoldDB" id="A0A2X2JUB4"/>
<dbReference type="GO" id="GO:0016787">
    <property type="term" value="F:hydrolase activity"/>
    <property type="evidence" value="ECO:0007669"/>
    <property type="project" value="UniProtKB-KW"/>
</dbReference>
<evidence type="ECO:0000313" key="2">
    <source>
        <dbReference type="Proteomes" id="UP000249913"/>
    </source>
</evidence>
<evidence type="ECO:0000313" key="1">
    <source>
        <dbReference type="EMBL" id="SPZ97572.1"/>
    </source>
</evidence>
<gene>
    <name evidence="1" type="ORF">NCTC7878_00955</name>
</gene>
<name>A0A2X2JUB4_STAAU</name>
<dbReference type="InterPro" id="IPR011042">
    <property type="entry name" value="6-blade_b-propeller_TolB-like"/>
</dbReference>
<dbReference type="Gene3D" id="2.120.10.30">
    <property type="entry name" value="TolB, C-terminal domain"/>
    <property type="match status" value="1"/>
</dbReference>
<accession>A0A2X2JUB4</accession>
<sequence>MMSQQDLPTLFYSGKSNSAVPIISESELQTITAEPWLEISKKGLQLEGLNFDRQGQLFLLDVFEGNIFKVNPETKEIKRPFVSHKANPAAIKNT</sequence>
<dbReference type="SUPFAM" id="SSF63829">
    <property type="entry name" value="Calcium-dependent phosphotriesterase"/>
    <property type="match status" value="1"/>
</dbReference>
<protein>
    <submittedName>
        <fullName evidence="1">Lactonase drp35</fullName>
        <ecNumber evidence="1">3.1.1.-</ecNumber>
    </submittedName>
</protein>
<reference evidence="1 2" key="1">
    <citation type="submission" date="2018-06" db="EMBL/GenBank/DDBJ databases">
        <authorList>
            <consortium name="Pathogen Informatics"/>
            <person name="Doyle S."/>
        </authorList>
    </citation>
    <scope>NUCLEOTIDE SEQUENCE [LARGE SCALE GENOMIC DNA]</scope>
    <source>
        <strain evidence="1 2">NCTC7878</strain>
    </source>
</reference>
<proteinExistence type="predicted"/>
<organism evidence="1 2">
    <name type="scientific">Staphylococcus aureus</name>
    <dbReference type="NCBI Taxonomy" id="1280"/>
    <lineage>
        <taxon>Bacteria</taxon>
        <taxon>Bacillati</taxon>
        <taxon>Bacillota</taxon>
        <taxon>Bacilli</taxon>
        <taxon>Bacillales</taxon>
        <taxon>Staphylococcaceae</taxon>
        <taxon>Staphylococcus</taxon>
    </lineage>
</organism>
<dbReference type="Proteomes" id="UP000249913">
    <property type="component" value="Unassembled WGS sequence"/>
</dbReference>
<dbReference type="EMBL" id="UAUX01000005">
    <property type="protein sequence ID" value="SPZ97572.1"/>
    <property type="molecule type" value="Genomic_DNA"/>
</dbReference>
<keyword evidence="1" id="KW-0378">Hydrolase</keyword>